<feature type="transmembrane region" description="Helical" evidence="1">
    <location>
        <begin position="109"/>
        <end position="132"/>
    </location>
</feature>
<protein>
    <submittedName>
        <fullName evidence="3">Diguanylate cyclase/phosphodiesterase (GGDEF &amp; EAL domains) with PAS/PAC sensor(S)</fullName>
    </submittedName>
</protein>
<keyword evidence="1" id="KW-0812">Transmembrane</keyword>
<gene>
    <name evidence="3" type="ORF">DAR3_0444</name>
</gene>
<reference evidence="3" key="1">
    <citation type="submission" date="2019-03" db="EMBL/GenBank/DDBJ databases">
        <authorList>
            <person name="Danneels B."/>
        </authorList>
    </citation>
    <scope>NUCLEOTIDE SEQUENCE</scope>
</reference>
<keyword evidence="1" id="KW-1133">Transmembrane helix</keyword>
<dbReference type="NCBIfam" id="TIGR00254">
    <property type="entry name" value="GGDEF"/>
    <property type="match status" value="1"/>
</dbReference>
<dbReference type="PROSITE" id="PS50887">
    <property type="entry name" value="GGDEF"/>
    <property type="match status" value="1"/>
</dbReference>
<name>A0A484SME9_9ZZZZ</name>
<dbReference type="SMART" id="SM00267">
    <property type="entry name" value="GGDEF"/>
    <property type="match status" value="1"/>
</dbReference>
<dbReference type="Pfam" id="PF00990">
    <property type="entry name" value="GGDEF"/>
    <property type="match status" value="1"/>
</dbReference>
<dbReference type="AlphaFoldDB" id="A0A484SME9"/>
<feature type="transmembrane region" description="Helical" evidence="1">
    <location>
        <begin position="183"/>
        <end position="202"/>
    </location>
</feature>
<feature type="transmembrane region" description="Helical" evidence="1">
    <location>
        <begin position="77"/>
        <end position="97"/>
    </location>
</feature>
<evidence type="ECO:0000259" key="2">
    <source>
        <dbReference type="PROSITE" id="PS50887"/>
    </source>
</evidence>
<dbReference type="CDD" id="cd01949">
    <property type="entry name" value="GGDEF"/>
    <property type="match status" value="1"/>
</dbReference>
<dbReference type="EMBL" id="CAADIJ010000003">
    <property type="protein sequence ID" value="VFR63185.1"/>
    <property type="molecule type" value="Genomic_DNA"/>
</dbReference>
<dbReference type="InterPro" id="IPR043128">
    <property type="entry name" value="Rev_trsase/Diguanyl_cyclase"/>
</dbReference>
<dbReference type="SUPFAM" id="SSF55073">
    <property type="entry name" value="Nucleotide cyclase"/>
    <property type="match status" value="1"/>
</dbReference>
<feature type="transmembrane region" description="Helical" evidence="1">
    <location>
        <begin position="260"/>
        <end position="280"/>
    </location>
</feature>
<feature type="transmembrane region" description="Helical" evidence="1">
    <location>
        <begin position="29"/>
        <end position="46"/>
    </location>
</feature>
<sequence length="456" mass="47431">MPWAPALLAGAVVLAACLAGLLTRPVGFLAFFWPANALLLGLMIRVPGTARPSGWLAAGAAYMAADLIIGTPLLTNVILNAANLAGVGLAYAVYTRLPPGLRRLRHPASLLHLTLVAVAGGAAAGVIGGLANPILFGRSVISGWVFWCVTEIVNFIAILPALLSAPTLAAWPRVRAQLARTRWTDYLPVLALALSCLAALLIGGPGTLAFPVPALLWCALAYPVFPTAVLTSLFGFGTLSLVAAMPVFDVAASQATSDLISARLGISLVALAPIMLAIAMQNRNRLMARLQHLAAHDTLTGVANRGAFQARAQALLSSRHGPAAALMIDLDHFKSVNDTVGHAGGDAVLVTFSQRVAQCLRRDDVLGRVGGEEFAVCLPDCTARDAIGIAERIRAAVKQPIRLRDGRQLTVTASVGLSTTDGAAPVALEALLAEADARLYDAKSRGRDCVEGISPG</sequence>
<dbReference type="InterPro" id="IPR000160">
    <property type="entry name" value="GGDEF_dom"/>
</dbReference>
<dbReference type="FunFam" id="3.30.70.270:FF:000001">
    <property type="entry name" value="Diguanylate cyclase domain protein"/>
    <property type="match status" value="1"/>
</dbReference>
<dbReference type="PANTHER" id="PTHR46663">
    <property type="entry name" value="DIGUANYLATE CYCLASE DGCT-RELATED"/>
    <property type="match status" value="1"/>
</dbReference>
<feature type="transmembrane region" description="Helical" evidence="1">
    <location>
        <begin position="144"/>
        <end position="171"/>
    </location>
</feature>
<evidence type="ECO:0000313" key="3">
    <source>
        <dbReference type="EMBL" id="VFR63185.1"/>
    </source>
</evidence>
<feature type="transmembrane region" description="Helical" evidence="1">
    <location>
        <begin position="230"/>
        <end position="248"/>
    </location>
</feature>
<organism evidence="3">
    <name type="scientific">plant metagenome</name>
    <dbReference type="NCBI Taxonomy" id="1297885"/>
    <lineage>
        <taxon>unclassified sequences</taxon>
        <taxon>metagenomes</taxon>
        <taxon>organismal metagenomes</taxon>
    </lineage>
</organism>
<dbReference type="Gene3D" id="3.30.70.270">
    <property type="match status" value="1"/>
</dbReference>
<feature type="domain" description="GGDEF" evidence="2">
    <location>
        <begin position="321"/>
        <end position="455"/>
    </location>
</feature>
<dbReference type="InterPro" id="IPR029787">
    <property type="entry name" value="Nucleotide_cyclase"/>
</dbReference>
<dbReference type="InterPro" id="IPR052163">
    <property type="entry name" value="DGC-Regulatory_Protein"/>
</dbReference>
<dbReference type="PANTHER" id="PTHR46663:SF4">
    <property type="entry name" value="DIGUANYLATE CYCLASE DGCT-RELATED"/>
    <property type="match status" value="1"/>
</dbReference>
<accession>A0A484SME9</accession>
<keyword evidence="1" id="KW-0472">Membrane</keyword>
<evidence type="ECO:0000256" key="1">
    <source>
        <dbReference type="SAM" id="Phobius"/>
    </source>
</evidence>
<proteinExistence type="predicted"/>